<keyword evidence="2 4" id="KW-0378">Hydrolase</keyword>
<proteinExistence type="inferred from homology"/>
<keyword evidence="3" id="KW-0460">Magnesium</keyword>
<dbReference type="Gene3D" id="1.10.4080.10">
    <property type="entry name" value="ADP-ribosylation/Crystallin J1"/>
    <property type="match status" value="1"/>
</dbReference>
<dbReference type="PANTHER" id="PTHR16222">
    <property type="entry name" value="ADP-RIBOSYLGLYCOHYDROLASE"/>
    <property type="match status" value="1"/>
</dbReference>
<evidence type="ECO:0000256" key="3">
    <source>
        <dbReference type="PIRSR" id="PIRSR605502-1"/>
    </source>
</evidence>
<dbReference type="InterPro" id="IPR005502">
    <property type="entry name" value="Ribosyl_crysJ1"/>
</dbReference>
<protein>
    <submittedName>
        <fullName evidence="4">ADP-ribosylglycohydrolase</fullName>
    </submittedName>
</protein>
<dbReference type="InterPro" id="IPR050792">
    <property type="entry name" value="ADP-ribosylglycohydrolase"/>
</dbReference>
<dbReference type="GO" id="GO:0016787">
    <property type="term" value="F:hydrolase activity"/>
    <property type="evidence" value="ECO:0007669"/>
    <property type="project" value="UniProtKB-KW"/>
</dbReference>
<dbReference type="PANTHER" id="PTHR16222:SF24">
    <property type="entry name" value="ADP-RIBOSYLHYDROLASE ARH3"/>
    <property type="match status" value="1"/>
</dbReference>
<feature type="binding site" evidence="3">
    <location>
        <position position="249"/>
    </location>
    <ligand>
        <name>Mg(2+)</name>
        <dbReference type="ChEBI" id="CHEBI:18420"/>
        <label>1</label>
    </ligand>
</feature>
<name>A0A6S6SFP9_9BACT</name>
<reference evidence="4" key="1">
    <citation type="submission" date="2020-01" db="EMBL/GenBank/DDBJ databases">
        <authorList>
            <person name="Meier V. D."/>
            <person name="Meier V D."/>
        </authorList>
    </citation>
    <scope>NUCLEOTIDE SEQUENCE</scope>
    <source>
        <strain evidence="4">HLG_WM_MAG_05</strain>
    </source>
</reference>
<sequence length="289" mass="32720">MNIDKRKGLIWGALLADAYSLRAECMDKQETLNTLLPKKHLQTHLNKHAENFTLYGEQSIWLLKHLNEAKMYDPFDYAKLWQKQMHTYEGNKDEASSISLQNLESGKSFMACGSESQNLSVVGRHAPLLFKLDNIDELLESIKLHNCLTHFTKETLDASKYISEVALAMLYDLDVEATLKERAEFYGDLVKEEVSTAFSLKNNPKHEVLKHLADSPNVKGGLALTVYLLLNYHHDFPKLLKMNLLAGGDSSARGMIAGMLVGARYGFDTIKPSWIEELNNYEVLNALIQ</sequence>
<organism evidence="4">
    <name type="scientific">uncultured Sulfurovum sp</name>
    <dbReference type="NCBI Taxonomy" id="269237"/>
    <lineage>
        <taxon>Bacteria</taxon>
        <taxon>Pseudomonadati</taxon>
        <taxon>Campylobacterota</taxon>
        <taxon>Epsilonproteobacteria</taxon>
        <taxon>Campylobacterales</taxon>
        <taxon>Sulfurovaceae</taxon>
        <taxon>Sulfurovum</taxon>
        <taxon>environmental samples</taxon>
    </lineage>
</organism>
<dbReference type="AlphaFoldDB" id="A0A6S6SFP9"/>
<dbReference type="SUPFAM" id="SSF101478">
    <property type="entry name" value="ADP-ribosylglycohydrolase"/>
    <property type="match status" value="1"/>
</dbReference>
<dbReference type="InterPro" id="IPR036705">
    <property type="entry name" value="Ribosyl_crysJ1_sf"/>
</dbReference>
<dbReference type="EMBL" id="CACVAU010000013">
    <property type="protein sequence ID" value="CAA6804177.1"/>
    <property type="molecule type" value="Genomic_DNA"/>
</dbReference>
<evidence type="ECO:0000313" key="4">
    <source>
        <dbReference type="EMBL" id="CAA6804177.1"/>
    </source>
</evidence>
<dbReference type="GO" id="GO:0046872">
    <property type="term" value="F:metal ion binding"/>
    <property type="evidence" value="ECO:0007669"/>
    <property type="project" value="UniProtKB-KW"/>
</dbReference>
<gene>
    <name evidence="4" type="ORF">HELGO_WM11820</name>
</gene>
<comment type="similarity">
    <text evidence="1">Belongs to the ADP-ribosylglycohydrolase family.</text>
</comment>
<comment type="cofactor">
    <cofactor evidence="3">
        <name>Mg(2+)</name>
        <dbReference type="ChEBI" id="CHEBI:18420"/>
    </cofactor>
    <text evidence="3">Binds 2 magnesium ions per subunit.</text>
</comment>
<dbReference type="Pfam" id="PF03747">
    <property type="entry name" value="ADP_ribosyl_GH"/>
    <property type="match status" value="1"/>
</dbReference>
<keyword evidence="3" id="KW-0479">Metal-binding</keyword>
<accession>A0A6S6SFP9</accession>
<evidence type="ECO:0000256" key="1">
    <source>
        <dbReference type="ARBA" id="ARBA00010702"/>
    </source>
</evidence>
<evidence type="ECO:0000256" key="2">
    <source>
        <dbReference type="ARBA" id="ARBA00022801"/>
    </source>
</evidence>